<evidence type="ECO:0000313" key="4">
    <source>
        <dbReference type="Proteomes" id="UP001379533"/>
    </source>
</evidence>
<evidence type="ECO:0000313" key="3">
    <source>
        <dbReference type="EMBL" id="WXA97998.1"/>
    </source>
</evidence>
<feature type="region of interest" description="Disordered" evidence="1">
    <location>
        <begin position="221"/>
        <end position="255"/>
    </location>
</feature>
<keyword evidence="4" id="KW-1185">Reference proteome</keyword>
<organism evidence="3 4">
    <name type="scientific">Pendulispora brunnea</name>
    <dbReference type="NCBI Taxonomy" id="2905690"/>
    <lineage>
        <taxon>Bacteria</taxon>
        <taxon>Pseudomonadati</taxon>
        <taxon>Myxococcota</taxon>
        <taxon>Myxococcia</taxon>
        <taxon>Myxococcales</taxon>
        <taxon>Sorangiineae</taxon>
        <taxon>Pendulisporaceae</taxon>
        <taxon>Pendulispora</taxon>
    </lineage>
</organism>
<feature type="domain" description="DUF7738" evidence="2">
    <location>
        <begin position="34"/>
        <end position="135"/>
    </location>
</feature>
<dbReference type="Pfam" id="PF24880">
    <property type="entry name" value="DUF7738"/>
    <property type="match status" value="1"/>
</dbReference>
<proteinExistence type="predicted"/>
<accession>A0ABZ2KH44</accession>
<dbReference type="InterPro" id="IPR056640">
    <property type="entry name" value="DUF7738"/>
</dbReference>
<reference evidence="3 4" key="1">
    <citation type="submission" date="2021-12" db="EMBL/GenBank/DDBJ databases">
        <title>Discovery of the Pendulisporaceae a myxobacterial family with distinct sporulation behavior and unique specialized metabolism.</title>
        <authorList>
            <person name="Garcia R."/>
            <person name="Popoff A."/>
            <person name="Bader C.D."/>
            <person name="Loehr J."/>
            <person name="Walesch S."/>
            <person name="Walt C."/>
            <person name="Boldt J."/>
            <person name="Bunk B."/>
            <person name="Haeckl F.J.F.P.J."/>
            <person name="Gunesch A.P."/>
            <person name="Birkelbach J."/>
            <person name="Nuebel U."/>
            <person name="Pietschmann T."/>
            <person name="Bach T."/>
            <person name="Mueller R."/>
        </authorList>
    </citation>
    <scope>NUCLEOTIDE SEQUENCE [LARGE SCALE GENOMIC DNA]</scope>
    <source>
        <strain evidence="3 4">MSr12523</strain>
    </source>
</reference>
<protein>
    <recommendedName>
        <fullName evidence="2">DUF7738 domain-containing protein</fullName>
    </recommendedName>
</protein>
<evidence type="ECO:0000256" key="1">
    <source>
        <dbReference type="SAM" id="MobiDB-lite"/>
    </source>
</evidence>
<sequence length="255" mass="28202">MKHRVLVQALALGLVTGGIFCNKPPPIDSAQPSVIIDAGKITINGTQIVLDTPLTDWTRLLGPSRHVERAGGTEVWDELGIFAVLGSGPTEQRRVRSLALVLNTRAIDIRPRKSFRGKLVVNGFQLHRESSDSEVRRAWEPIPPPDDWKRKDPRRESTTYDIRHMSSNWKFVHRVGFQLDEKNKPEIIGVTGTCVTMELKETGGGHIDPIWLDDIECLGPRTSDAGLPESGAPDARDTFSIRDAGVGSTKDAERD</sequence>
<dbReference type="EMBL" id="CP089982">
    <property type="protein sequence ID" value="WXA97998.1"/>
    <property type="molecule type" value="Genomic_DNA"/>
</dbReference>
<gene>
    <name evidence="3" type="ORF">LZC95_14295</name>
</gene>
<evidence type="ECO:0000259" key="2">
    <source>
        <dbReference type="Pfam" id="PF24880"/>
    </source>
</evidence>
<dbReference type="RefSeq" id="WP_394848615.1">
    <property type="nucleotide sequence ID" value="NZ_CP089982.1"/>
</dbReference>
<dbReference type="Proteomes" id="UP001379533">
    <property type="component" value="Chromosome"/>
</dbReference>
<name>A0ABZ2KH44_9BACT</name>
<feature type="region of interest" description="Disordered" evidence="1">
    <location>
        <begin position="132"/>
        <end position="154"/>
    </location>
</feature>